<dbReference type="SUPFAM" id="SSF48113">
    <property type="entry name" value="Heme-dependent peroxidases"/>
    <property type="match status" value="1"/>
</dbReference>
<dbReference type="GO" id="GO:0006979">
    <property type="term" value="P:response to oxidative stress"/>
    <property type="evidence" value="ECO:0007669"/>
    <property type="project" value="InterPro"/>
</dbReference>
<evidence type="ECO:0000313" key="2">
    <source>
        <dbReference type="RefSeq" id="XP_020818871.1"/>
    </source>
</evidence>
<accession>A0A6P5IJ72</accession>
<dbReference type="Gene3D" id="1.10.640.10">
    <property type="entry name" value="Haem peroxidase domain superfamily, animal type"/>
    <property type="match status" value="1"/>
</dbReference>
<proteinExistence type="predicted"/>
<dbReference type="RefSeq" id="XP_020818871.1">
    <property type="nucleotide sequence ID" value="XM_020963212.1"/>
</dbReference>
<sequence>MVYGSADTLANLLHNQSSDMGLLAFNEEFQDEGLDFMPFETRALNPCLLTNKEANISCFRAGDSRTDKPLGTMVFQTLFLREHNRLALELKELNPHCEEELYQEARKIIEAMIHVGPGTLKAHVSQEPATME</sequence>
<dbReference type="PANTHER" id="PTHR11475:SF135">
    <property type="entry name" value="EOSINOPHIL PEROXIDASE"/>
    <property type="match status" value="1"/>
</dbReference>
<dbReference type="PANTHER" id="PTHR11475">
    <property type="entry name" value="OXIDASE/PEROXIDASE"/>
    <property type="match status" value="1"/>
</dbReference>
<dbReference type="GO" id="GO:0004601">
    <property type="term" value="F:peroxidase activity"/>
    <property type="evidence" value="ECO:0007669"/>
    <property type="project" value="InterPro"/>
</dbReference>
<dbReference type="GO" id="GO:0005615">
    <property type="term" value="C:extracellular space"/>
    <property type="evidence" value="ECO:0007669"/>
    <property type="project" value="TreeGrafter"/>
</dbReference>
<dbReference type="GO" id="GO:0042742">
    <property type="term" value="P:defense response to bacterium"/>
    <property type="evidence" value="ECO:0007669"/>
    <property type="project" value="TreeGrafter"/>
</dbReference>
<organism evidence="1 2">
    <name type="scientific">Phascolarctos cinereus</name>
    <name type="common">Koala</name>
    <dbReference type="NCBI Taxonomy" id="38626"/>
    <lineage>
        <taxon>Eukaryota</taxon>
        <taxon>Metazoa</taxon>
        <taxon>Chordata</taxon>
        <taxon>Craniata</taxon>
        <taxon>Vertebrata</taxon>
        <taxon>Euteleostomi</taxon>
        <taxon>Mammalia</taxon>
        <taxon>Metatheria</taxon>
        <taxon>Diprotodontia</taxon>
        <taxon>Phascolarctidae</taxon>
        <taxon>Phascolarctos</taxon>
    </lineage>
</organism>
<dbReference type="InParanoid" id="A0A6P5IJ72"/>
<dbReference type="PROSITE" id="PS50292">
    <property type="entry name" value="PEROXIDASE_3"/>
    <property type="match status" value="1"/>
</dbReference>
<dbReference type="InterPro" id="IPR019791">
    <property type="entry name" value="Haem_peroxidase_animal"/>
</dbReference>
<evidence type="ECO:0000313" key="1">
    <source>
        <dbReference type="Proteomes" id="UP000515140"/>
    </source>
</evidence>
<dbReference type="PRINTS" id="PR00457">
    <property type="entry name" value="ANPEROXIDASE"/>
</dbReference>
<dbReference type="InterPro" id="IPR037120">
    <property type="entry name" value="Haem_peroxidase_sf_animal"/>
</dbReference>
<protein>
    <submittedName>
        <fullName evidence="2">Myeloperoxidase-like</fullName>
    </submittedName>
</protein>
<dbReference type="Proteomes" id="UP000515140">
    <property type="component" value="Unplaced"/>
</dbReference>
<dbReference type="GO" id="GO:0020037">
    <property type="term" value="F:heme binding"/>
    <property type="evidence" value="ECO:0007669"/>
    <property type="project" value="InterPro"/>
</dbReference>
<dbReference type="KEGG" id="pcw:110192199"/>
<gene>
    <name evidence="2" type="primary">LOC110192199</name>
</gene>
<name>A0A6P5IJ72_PHACI</name>
<dbReference type="Pfam" id="PF03098">
    <property type="entry name" value="An_peroxidase"/>
    <property type="match status" value="1"/>
</dbReference>
<keyword evidence="1" id="KW-1185">Reference proteome</keyword>
<reference evidence="2" key="1">
    <citation type="submission" date="2025-08" db="UniProtKB">
        <authorList>
            <consortium name="RefSeq"/>
        </authorList>
    </citation>
    <scope>IDENTIFICATION</scope>
    <source>
        <tissue evidence="2">Spleen</tissue>
    </source>
</reference>
<dbReference type="AlphaFoldDB" id="A0A6P5IJ72"/>
<dbReference type="InterPro" id="IPR010255">
    <property type="entry name" value="Haem_peroxidase_sf"/>
</dbReference>
<dbReference type="GeneID" id="110192199"/>